<dbReference type="Proteomes" id="UP000256405">
    <property type="component" value="Unassembled WGS sequence"/>
</dbReference>
<accession>A0A3E0DMJ1</accession>
<name>A0A3E0DMJ1_9BACT</name>
<dbReference type="EMBL" id="QUNF01000016">
    <property type="protein sequence ID" value="REG83994.1"/>
    <property type="molecule type" value="Genomic_DNA"/>
</dbReference>
<evidence type="ECO:0000313" key="2">
    <source>
        <dbReference type="Proteomes" id="UP000256405"/>
    </source>
</evidence>
<sequence length="141" mass="16207">MKLFDLNLVFSTMEPYAIIDESSFPIVRIVFTGSKSTDQNFQSYLDQTKACYRHEKNLAIIFDASNACIPKLSHQKMQADWLKENEELMQTFCAGTAYVIPNIAIRGILKMIFSFQKQPVPYKIFEAEPEALSWVKGLELK</sequence>
<evidence type="ECO:0008006" key="3">
    <source>
        <dbReference type="Google" id="ProtNLM"/>
    </source>
</evidence>
<evidence type="ECO:0000313" key="1">
    <source>
        <dbReference type="EMBL" id="REG83994.1"/>
    </source>
</evidence>
<dbReference type="RefSeq" id="WP_240510909.1">
    <property type="nucleotide sequence ID" value="NZ_MSSW01000031.1"/>
</dbReference>
<proteinExistence type="predicted"/>
<organism evidence="1 2">
    <name type="scientific">Algoriphagus antarcticus</name>
    <dbReference type="NCBI Taxonomy" id="238540"/>
    <lineage>
        <taxon>Bacteria</taxon>
        <taxon>Pseudomonadati</taxon>
        <taxon>Bacteroidota</taxon>
        <taxon>Cytophagia</taxon>
        <taxon>Cytophagales</taxon>
        <taxon>Cyclobacteriaceae</taxon>
        <taxon>Algoriphagus</taxon>
    </lineage>
</organism>
<keyword evidence="2" id="KW-1185">Reference proteome</keyword>
<protein>
    <recommendedName>
        <fullName evidence="3">SpoIIAA-like protein</fullName>
    </recommendedName>
</protein>
<dbReference type="AlphaFoldDB" id="A0A3E0DMJ1"/>
<gene>
    <name evidence="1" type="ORF">C8N25_11649</name>
</gene>
<reference evidence="1 2" key="1">
    <citation type="submission" date="2018-08" db="EMBL/GenBank/DDBJ databases">
        <title>Genomic Encyclopedia of Archaeal and Bacterial Type Strains, Phase II (KMG-II): from individual species to whole genera.</title>
        <authorList>
            <person name="Goeker M."/>
        </authorList>
    </citation>
    <scope>NUCLEOTIDE SEQUENCE [LARGE SCALE GENOMIC DNA]</scope>
    <source>
        <strain evidence="1 2">DSM 15986</strain>
    </source>
</reference>
<comment type="caution">
    <text evidence="1">The sequence shown here is derived from an EMBL/GenBank/DDBJ whole genome shotgun (WGS) entry which is preliminary data.</text>
</comment>